<dbReference type="AlphaFoldDB" id="A0A0D1L1P9"/>
<sequence>MQTIWILGATGKGGRAIASELIGAAGAEVVLVGRDHDRLAAAAASLGGQSRIVVSAGPSELTKLIAAEKPTVVVNTIGPFGETTAPLARACLAAGSHYVDLANELPPVQELLGMDAGAKRAGVTLVTGAGFGVLATEALVLELADGRPAAARATVAAMPTVDGLGSAVLASVVDALANGGRRYRDGQLQRTRLGADHAWIPLPDLPAIQALAVPTGELEAARRASGAGDVLAFSSEVPSGRAVRAVLPAVSALLSARPVHAAVQRLISRTKMTPPAKSGDVSWAYARLEWRDGTWGEAWLRTGEGYGFTARVAALTAMRLSEGQGRPGALTPGALFGADLARDAGAQIIVAGSVAS</sequence>
<dbReference type="Pfam" id="PF03435">
    <property type="entry name" value="Sacchrp_dh_NADP"/>
    <property type="match status" value="1"/>
</dbReference>
<reference evidence="3 4" key="1">
    <citation type="submission" date="2015-01" db="EMBL/GenBank/DDBJ databases">
        <title>Genome sequence of Mycobacterium llatzerense and Mycobacterium immunogenum recovered from brain abscess.</title>
        <authorList>
            <person name="Greninger A.L."/>
            <person name="Langelier C."/>
            <person name="Cunningham G."/>
            <person name="Chiu C.Y."/>
            <person name="Miller S."/>
        </authorList>
    </citation>
    <scope>NUCLEOTIDE SEQUENCE [LARGE SCALE GENOMIC DNA]</scope>
    <source>
        <strain evidence="3 4">CLUC14</strain>
    </source>
</reference>
<dbReference type="OrthoDB" id="4420885at2"/>
<dbReference type="Proteomes" id="UP000032221">
    <property type="component" value="Unassembled WGS sequence"/>
</dbReference>
<comment type="caution">
    <text evidence="3">The sequence shown here is derived from an EMBL/GenBank/DDBJ whole genome shotgun (WGS) entry which is preliminary data.</text>
</comment>
<dbReference type="InterPro" id="IPR036291">
    <property type="entry name" value="NAD(P)-bd_dom_sf"/>
</dbReference>
<dbReference type="SUPFAM" id="SSF51735">
    <property type="entry name" value="NAD(P)-binding Rossmann-fold domains"/>
    <property type="match status" value="1"/>
</dbReference>
<dbReference type="PATRIC" id="fig|280871.6.peg.4463"/>
<proteinExistence type="inferred from homology"/>
<dbReference type="InterPro" id="IPR005097">
    <property type="entry name" value="Sacchrp_dh_NADP-bd"/>
</dbReference>
<gene>
    <name evidence="3" type="ORF">TL10_21570</name>
</gene>
<dbReference type="RefSeq" id="WP_043987239.1">
    <property type="nucleotide sequence ID" value="NZ_JXST01000034.1"/>
</dbReference>
<evidence type="ECO:0000313" key="3">
    <source>
        <dbReference type="EMBL" id="KIU14960.1"/>
    </source>
</evidence>
<dbReference type="PANTHER" id="PTHR43781">
    <property type="entry name" value="SACCHAROPINE DEHYDROGENASE"/>
    <property type="match status" value="1"/>
</dbReference>
<dbReference type="STRING" id="280871.TL10_21570"/>
<evidence type="ECO:0000256" key="1">
    <source>
        <dbReference type="ARBA" id="ARBA00010591"/>
    </source>
</evidence>
<comment type="similarity">
    <text evidence="1">Belongs to the saccharopine dehydrogenase family. Enoyl reductase subfamily.</text>
</comment>
<evidence type="ECO:0000259" key="2">
    <source>
        <dbReference type="Pfam" id="PF03435"/>
    </source>
</evidence>
<protein>
    <submittedName>
        <fullName evidence="3">Saccharopine dehydrogenase</fullName>
    </submittedName>
</protein>
<dbReference type="Gene3D" id="3.40.50.720">
    <property type="entry name" value="NAD(P)-binding Rossmann-like Domain"/>
    <property type="match status" value="1"/>
</dbReference>
<keyword evidence="4" id="KW-1185">Reference proteome</keyword>
<evidence type="ECO:0000313" key="4">
    <source>
        <dbReference type="Proteomes" id="UP000032221"/>
    </source>
</evidence>
<feature type="domain" description="Saccharopine dehydrogenase NADP binding" evidence="2">
    <location>
        <begin position="4"/>
        <end position="126"/>
    </location>
</feature>
<dbReference type="PANTHER" id="PTHR43781:SF1">
    <property type="entry name" value="SACCHAROPINE DEHYDROGENASE"/>
    <property type="match status" value="1"/>
</dbReference>
<accession>A0A0D1L1P9</accession>
<organism evidence="3 4">
    <name type="scientific">Mycolicibacterium llatzerense</name>
    <dbReference type="NCBI Taxonomy" id="280871"/>
    <lineage>
        <taxon>Bacteria</taxon>
        <taxon>Bacillati</taxon>
        <taxon>Actinomycetota</taxon>
        <taxon>Actinomycetes</taxon>
        <taxon>Mycobacteriales</taxon>
        <taxon>Mycobacteriaceae</taxon>
        <taxon>Mycolicibacterium</taxon>
    </lineage>
</organism>
<name>A0A0D1L1P9_9MYCO</name>
<dbReference type="EMBL" id="JXST01000034">
    <property type="protein sequence ID" value="KIU14960.1"/>
    <property type="molecule type" value="Genomic_DNA"/>
</dbReference>